<dbReference type="Pfam" id="PF08736">
    <property type="entry name" value="FA"/>
    <property type="match status" value="1"/>
</dbReference>
<dbReference type="GO" id="GO:0005886">
    <property type="term" value="C:plasma membrane"/>
    <property type="evidence" value="ECO:0007669"/>
    <property type="project" value="UniProtKB-SubCell"/>
</dbReference>
<dbReference type="InterPro" id="IPR014847">
    <property type="entry name" value="FA"/>
</dbReference>
<evidence type="ECO:0000259" key="13">
    <source>
        <dbReference type="PROSITE" id="PS50055"/>
    </source>
</evidence>
<comment type="subcellular location">
    <subcellularLocation>
        <location evidence="2">Cell membrane</location>
        <topology evidence="2">Peripheral membrane protein</topology>
        <orientation evidence="2">Cytoplasmic side</orientation>
    </subcellularLocation>
    <subcellularLocation>
        <location evidence="1">Cytoplasm</location>
        <location evidence="1">Cytoskeleton</location>
    </subcellularLocation>
</comment>
<evidence type="ECO:0000256" key="3">
    <source>
        <dbReference type="ARBA" id="ARBA00009649"/>
    </source>
</evidence>
<feature type="domain" description="Tyrosine-protein phosphatase" evidence="13">
    <location>
        <begin position="1075"/>
        <end position="1331"/>
    </location>
</feature>
<dbReference type="InterPro" id="IPR018979">
    <property type="entry name" value="FERM_N"/>
</dbReference>
<feature type="domain" description="PDZ" evidence="16">
    <location>
        <begin position="937"/>
        <end position="1009"/>
    </location>
</feature>
<dbReference type="SUPFAM" id="SSF54236">
    <property type="entry name" value="Ubiquitin-like"/>
    <property type="match status" value="1"/>
</dbReference>
<dbReference type="InterPro" id="IPR016130">
    <property type="entry name" value="Tyr_Pase_AS"/>
</dbReference>
<feature type="domain" description="Tyrosine specific protein phosphatases" evidence="14">
    <location>
        <begin position="1248"/>
        <end position="1322"/>
    </location>
</feature>
<dbReference type="InterPro" id="IPR029021">
    <property type="entry name" value="Prot-tyrosine_phosphatase-like"/>
</dbReference>
<dbReference type="GO" id="GO:0004725">
    <property type="term" value="F:protein tyrosine phosphatase activity"/>
    <property type="evidence" value="ECO:0007669"/>
    <property type="project" value="UniProtKB-EC"/>
</dbReference>
<dbReference type="SUPFAM" id="SSF47031">
    <property type="entry name" value="Second domain of FERM"/>
    <property type="match status" value="1"/>
</dbReference>
<dbReference type="InterPro" id="IPR014352">
    <property type="entry name" value="FERM/acyl-CoA-bd_prot_sf"/>
</dbReference>
<evidence type="ECO:0000256" key="5">
    <source>
        <dbReference type="ARBA" id="ARBA00022475"/>
    </source>
</evidence>
<evidence type="ECO:0000256" key="11">
    <source>
        <dbReference type="ARBA" id="ARBA00023212"/>
    </source>
</evidence>
<reference evidence="17 18" key="1">
    <citation type="submission" date="2024-06" db="EMBL/GenBank/DDBJ databases">
        <title>The draft genome of Grus japonensis, version 3.</title>
        <authorList>
            <person name="Nabeshima K."/>
            <person name="Suzuki S."/>
            <person name="Onuma M."/>
        </authorList>
    </citation>
    <scope>NUCLEOTIDE SEQUENCE [LARGE SCALE GENOMIC DNA]</scope>
    <source>
        <strain evidence="17 18">451A</strain>
    </source>
</reference>
<dbReference type="InterPro" id="IPR029071">
    <property type="entry name" value="Ubiquitin-like_domsf"/>
</dbReference>
<evidence type="ECO:0000256" key="9">
    <source>
        <dbReference type="ARBA" id="ARBA00022912"/>
    </source>
</evidence>
<evidence type="ECO:0000259" key="15">
    <source>
        <dbReference type="PROSITE" id="PS50057"/>
    </source>
</evidence>
<keyword evidence="9" id="KW-0904">Protein phosphatase</keyword>
<evidence type="ECO:0000313" key="18">
    <source>
        <dbReference type="Proteomes" id="UP001623348"/>
    </source>
</evidence>
<dbReference type="Pfam" id="PF00595">
    <property type="entry name" value="PDZ"/>
    <property type="match status" value="1"/>
</dbReference>
<dbReference type="PANTHER" id="PTHR45706">
    <property type="entry name" value="TYROSINE-PROTEIN PHOSPHATASE"/>
    <property type="match status" value="1"/>
</dbReference>
<dbReference type="PROSITE" id="PS50057">
    <property type="entry name" value="FERM_3"/>
    <property type="match status" value="1"/>
</dbReference>
<keyword evidence="10" id="KW-0472">Membrane</keyword>
<comment type="caution">
    <text evidence="17">The sequence shown here is derived from an EMBL/GenBank/DDBJ whole genome shotgun (WGS) entry which is preliminary data.</text>
</comment>
<dbReference type="CDD" id="cd17194">
    <property type="entry name" value="FERM_F1_PTPN4"/>
    <property type="match status" value="1"/>
</dbReference>
<dbReference type="Gene3D" id="3.10.20.90">
    <property type="entry name" value="Phosphatidylinositol 3-kinase Catalytic Subunit, Chain A, domain 1"/>
    <property type="match status" value="1"/>
</dbReference>
<dbReference type="SMART" id="SM01196">
    <property type="entry name" value="FERM_C"/>
    <property type="match status" value="1"/>
</dbReference>
<feature type="domain" description="FERM" evidence="15">
    <location>
        <begin position="446"/>
        <end position="729"/>
    </location>
</feature>
<feature type="region of interest" description="Disordered" evidence="12">
    <location>
        <begin position="796"/>
        <end position="823"/>
    </location>
</feature>
<dbReference type="Gene3D" id="2.30.29.30">
    <property type="entry name" value="Pleckstrin-homology domain (PH domain)/Phosphotyrosine-binding domain (PTB)"/>
    <property type="match status" value="1"/>
</dbReference>
<dbReference type="SMART" id="SM01195">
    <property type="entry name" value="FA"/>
    <property type="match status" value="1"/>
</dbReference>
<evidence type="ECO:0000256" key="4">
    <source>
        <dbReference type="ARBA" id="ARBA00013064"/>
    </source>
</evidence>
<dbReference type="FunFam" id="1.20.80.10:FF:000003">
    <property type="entry name" value="Tyrosine-protein phosphatase non-receptor type 4"/>
    <property type="match status" value="1"/>
</dbReference>
<dbReference type="InterPro" id="IPR018980">
    <property type="entry name" value="FERM_PH-like_C"/>
</dbReference>
<dbReference type="PRINTS" id="PR00700">
    <property type="entry name" value="PRTYPHPHTASE"/>
</dbReference>
<dbReference type="SUPFAM" id="SSF52799">
    <property type="entry name" value="(Phosphotyrosine protein) phosphatases II"/>
    <property type="match status" value="1"/>
</dbReference>
<evidence type="ECO:0000313" key="17">
    <source>
        <dbReference type="EMBL" id="GAB0191420.1"/>
    </source>
</evidence>
<keyword evidence="18" id="KW-1185">Reference proteome</keyword>
<comment type="similarity">
    <text evidence="3">Belongs to the protein-tyrosine phosphatase family. Non-receptor class subfamily.</text>
</comment>
<dbReference type="Pfam" id="PF09379">
    <property type="entry name" value="FERM_N"/>
    <property type="match status" value="1"/>
</dbReference>
<dbReference type="CDD" id="cd06706">
    <property type="entry name" value="PDZ_PTPN3-4-like"/>
    <property type="match status" value="1"/>
</dbReference>
<dbReference type="Pfam" id="PF00102">
    <property type="entry name" value="Y_phosphatase"/>
    <property type="match status" value="1"/>
</dbReference>
<dbReference type="SMART" id="SM00404">
    <property type="entry name" value="PTPc_motif"/>
    <property type="match status" value="1"/>
</dbReference>
<evidence type="ECO:0000256" key="8">
    <source>
        <dbReference type="ARBA" id="ARBA00022801"/>
    </source>
</evidence>
<keyword evidence="5" id="KW-1003">Cell membrane</keyword>
<dbReference type="InterPro" id="IPR001478">
    <property type="entry name" value="PDZ"/>
</dbReference>
<keyword evidence="11" id="KW-0206">Cytoskeleton</keyword>
<evidence type="ECO:0000256" key="10">
    <source>
        <dbReference type="ARBA" id="ARBA00023136"/>
    </source>
</evidence>
<dbReference type="PANTHER" id="PTHR45706:SF7">
    <property type="entry name" value="TYROSINE-PROTEIN PHOSPHATASE NON-RECEPTOR TYPE 4"/>
    <property type="match status" value="1"/>
</dbReference>
<dbReference type="PROSITE" id="PS50106">
    <property type="entry name" value="PDZ"/>
    <property type="match status" value="1"/>
</dbReference>
<dbReference type="Proteomes" id="UP001623348">
    <property type="component" value="Unassembled WGS sequence"/>
</dbReference>
<dbReference type="PROSITE" id="PS50055">
    <property type="entry name" value="TYR_PHOSPHATASE_PTP"/>
    <property type="match status" value="1"/>
</dbReference>
<evidence type="ECO:0000256" key="2">
    <source>
        <dbReference type="ARBA" id="ARBA00004413"/>
    </source>
</evidence>
<proteinExistence type="inferred from homology"/>
<dbReference type="Pfam" id="PF00373">
    <property type="entry name" value="FERM_M"/>
    <property type="match status" value="1"/>
</dbReference>
<dbReference type="InterPro" id="IPR000387">
    <property type="entry name" value="Tyr_Pase_dom"/>
</dbReference>
<dbReference type="InterPro" id="IPR036034">
    <property type="entry name" value="PDZ_sf"/>
</dbReference>
<dbReference type="InterPro" id="IPR000242">
    <property type="entry name" value="PTP_cat"/>
</dbReference>
<dbReference type="Gene3D" id="3.90.190.10">
    <property type="entry name" value="Protein tyrosine phosphatase superfamily"/>
    <property type="match status" value="1"/>
</dbReference>
<dbReference type="FunFam" id="3.90.190.10:FF:000023">
    <property type="entry name" value="Tyrosine-protein phosphatase non-receptor type"/>
    <property type="match status" value="1"/>
</dbReference>
<evidence type="ECO:0000256" key="6">
    <source>
        <dbReference type="ARBA" id="ARBA00022490"/>
    </source>
</evidence>
<evidence type="ECO:0000256" key="1">
    <source>
        <dbReference type="ARBA" id="ARBA00004245"/>
    </source>
</evidence>
<dbReference type="CDD" id="cd13189">
    <property type="entry name" value="FERM_C_PTPN4_PTPN3_like"/>
    <property type="match status" value="1"/>
</dbReference>
<dbReference type="InterPro" id="IPR003595">
    <property type="entry name" value="Tyr_Pase_cat"/>
</dbReference>
<dbReference type="PROSITE" id="PS00383">
    <property type="entry name" value="TYR_PHOSPHATASE_1"/>
    <property type="match status" value="1"/>
</dbReference>
<dbReference type="FunFam" id="3.10.20.90:FF:000104">
    <property type="entry name" value="Tyrosine-protein phosphatase non-receptor type"/>
    <property type="match status" value="1"/>
</dbReference>
<dbReference type="PROSITE" id="PS00661">
    <property type="entry name" value="FERM_2"/>
    <property type="match status" value="1"/>
</dbReference>
<dbReference type="Gene3D" id="2.30.42.10">
    <property type="match status" value="1"/>
</dbReference>
<dbReference type="FunFam" id="2.30.29.30:FF:000002">
    <property type="entry name" value="Band 4.1-like protein 5 isoform 1"/>
    <property type="match status" value="1"/>
</dbReference>
<dbReference type="InterPro" id="IPR019747">
    <property type="entry name" value="FERM_CS"/>
</dbReference>
<evidence type="ECO:0000256" key="12">
    <source>
        <dbReference type="SAM" id="MobiDB-lite"/>
    </source>
</evidence>
<dbReference type="SUPFAM" id="SSF50729">
    <property type="entry name" value="PH domain-like"/>
    <property type="match status" value="1"/>
</dbReference>
<dbReference type="InterPro" id="IPR041783">
    <property type="entry name" value="PTPN3/4_FERM_C"/>
</dbReference>
<evidence type="ECO:0000256" key="7">
    <source>
        <dbReference type="ARBA" id="ARBA00022553"/>
    </source>
</evidence>
<dbReference type="InterPro" id="IPR011993">
    <property type="entry name" value="PH-like_dom_sf"/>
</dbReference>
<dbReference type="CDD" id="cd14473">
    <property type="entry name" value="FERM_B-lobe"/>
    <property type="match status" value="1"/>
</dbReference>
<dbReference type="SUPFAM" id="SSF50156">
    <property type="entry name" value="PDZ domain-like"/>
    <property type="match status" value="1"/>
</dbReference>
<accession>A0ABC9X1E7</accession>
<dbReference type="InterPro" id="IPR019748">
    <property type="entry name" value="FERM_central"/>
</dbReference>
<dbReference type="Gene3D" id="1.20.80.10">
    <property type="match status" value="1"/>
</dbReference>
<keyword evidence="8" id="KW-0378">Hydrolase</keyword>
<dbReference type="PROSITE" id="PS00660">
    <property type="entry name" value="FERM_1"/>
    <property type="match status" value="1"/>
</dbReference>
<dbReference type="SMART" id="SM00295">
    <property type="entry name" value="B41"/>
    <property type="match status" value="1"/>
</dbReference>
<dbReference type="EMBL" id="BAAFJT010000006">
    <property type="protein sequence ID" value="GAB0191420.1"/>
    <property type="molecule type" value="Genomic_DNA"/>
</dbReference>
<dbReference type="PRINTS" id="PR00935">
    <property type="entry name" value="BAND41"/>
</dbReference>
<keyword evidence="6" id="KW-0963">Cytoplasm</keyword>
<dbReference type="FunFam" id="2.30.42.10:FF:000045">
    <property type="entry name" value="Tyrosine-protein phosphatase non-receptor type"/>
    <property type="match status" value="1"/>
</dbReference>
<dbReference type="EC" id="3.1.3.48" evidence="4"/>
<dbReference type="SMART" id="SM00194">
    <property type="entry name" value="PTPc"/>
    <property type="match status" value="1"/>
</dbReference>
<keyword evidence="7" id="KW-0597">Phosphoprotein</keyword>
<dbReference type="PROSITE" id="PS50056">
    <property type="entry name" value="TYR_PHOSPHATASE_2"/>
    <property type="match status" value="1"/>
</dbReference>
<dbReference type="InterPro" id="IPR000299">
    <property type="entry name" value="FERM_domain"/>
</dbReference>
<dbReference type="Pfam" id="PF09380">
    <property type="entry name" value="FERM_C"/>
    <property type="match status" value="1"/>
</dbReference>
<dbReference type="InterPro" id="IPR035963">
    <property type="entry name" value="FERM_2"/>
</dbReference>
<name>A0ABC9X1E7_GRUJA</name>
<dbReference type="GO" id="GO:0005856">
    <property type="term" value="C:cytoskeleton"/>
    <property type="evidence" value="ECO:0007669"/>
    <property type="project" value="UniProtKB-SubCell"/>
</dbReference>
<dbReference type="SMART" id="SM00228">
    <property type="entry name" value="PDZ"/>
    <property type="match status" value="1"/>
</dbReference>
<organism evidence="17 18">
    <name type="scientific">Grus japonensis</name>
    <name type="common">Japanese crane</name>
    <name type="synonym">Red-crowned crane</name>
    <dbReference type="NCBI Taxonomy" id="30415"/>
    <lineage>
        <taxon>Eukaryota</taxon>
        <taxon>Metazoa</taxon>
        <taxon>Chordata</taxon>
        <taxon>Craniata</taxon>
        <taxon>Vertebrata</taxon>
        <taxon>Euteleostomi</taxon>
        <taxon>Archelosauria</taxon>
        <taxon>Archosauria</taxon>
        <taxon>Dinosauria</taxon>
        <taxon>Saurischia</taxon>
        <taxon>Theropoda</taxon>
        <taxon>Coelurosauria</taxon>
        <taxon>Aves</taxon>
        <taxon>Neognathae</taxon>
        <taxon>Neoaves</taxon>
        <taxon>Gruiformes</taxon>
        <taxon>Gruidae</taxon>
        <taxon>Grus</taxon>
    </lineage>
</organism>
<evidence type="ECO:0000259" key="16">
    <source>
        <dbReference type="PROSITE" id="PS50106"/>
    </source>
</evidence>
<gene>
    <name evidence="17" type="ORF">GRJ2_001607300</name>
</gene>
<sequence>MAVQFLRKASVWLKKRKITLLAVSCVGLFGANLSYHVFPEQTFKLLHECWSEGQPAELSQRLCGVFQDVLQDTDVKSTDSYRAFAASGFHPVSAGIPWLPAGSLVGIPPNFDSTAEDKKGIVNHVVVINGKEVDWESSEGVALKEALTFSLNAQKFAIAREVVYLQNSSPLASAVVAPTCLAGTFLCGRGIKLLLGLSPGPMILRSICNLITAAGGLMCYYVSYDAMTYHLDCKADRKAATVSKDYARGGVEFYDKILSRNRILRGLMGKQGMKMYAPSVNRKKPQAKCGAMFRTSSSETYCFHDPDTKVLALEKCYVEIPRVDPIPSSRLWVDASVASGEQSLLASPEQGLAELCVHWQKTPNPALKKGRGRRCAKGVKWVNAKLPKLEGGNTIYLGCCWATVSTWLLYEDPVWTVMTARFRLPAGRTYNVRASELARDRQHTEVVCNILLLDNTVQAFRVNKHDQGQVLLDVVFKHLDLTERDYFGLQLADESTDNPRWLDPNKPIRKQLKRGSPHSLNFRVKFFVSDPNKLQEEYTRYQYFLQIKQDILTGRLPCPYNTAALLASYAVQSELGDYNHSENLPGYLSDYSFIPSQPQDFEKEIAKLHQQHIGLSPAEAEFNYLNTARTLELYGVELHYARDQSNNEIMIGVMSGGILVFKNRVRINTFQWLKIVKISFKCKQFFIQLRKELHESRETLLGFNMVNYRACKNLWKACVEHHTFFRLDRPLPPQKNFFAHYFTLGSKFRYCGRTEVQSVQYGKERANKDRVFARSPSKPLARKLMSGMDWEAVSRNSLSDDRLETQSLPSRSPPGTPNHRNSAFTQEGARLRPSSVGHLVDHVVHTSPSEVFVNHRSPSSTQANSIILESSPSQETPIDGQPPALPPKQFKKNSWNQIHHSHSQQELDNHINETFDVPASPEKSTPNGGVPHDNLVMIRMKPDENGRFGFNVKGGYDQKMPVIVSRVAPGTPADLCVPRLNEGDQVVLINGRDIAEHTHDQVVMFIKASCERHSGELVLLVRPNAVYDVVEEKLESEPDFQYIPEKSPLDGVHQDDNALRESMIQLAEGLITGTVLAQFDQLYRKKPGMTMSCARLPQNISKNRYRDISPYDATRVILKSNEDYINANYINMEIPSSTIINQYIACQGPLPNTCPDFWQMTWEQGSSMVVMLTTQVERGRVKCHQYWPEPSGSSSYGNFQITCHSEEGNPAYVFREMTLTNLEKEESRQLTQIQYIAWPDHGVPDDSSDFLDFVCLVRKKRAGREEPVVVHCSAGIGRTGVLITMETAMCLIECNQPVYPLDIVRTMRDQRAMMIQTPSQYRFVCEAILKVYEEGFIKPLQASLHK</sequence>
<dbReference type="InterPro" id="IPR019749">
    <property type="entry name" value="Band_41_domain"/>
</dbReference>
<evidence type="ECO:0000259" key="14">
    <source>
        <dbReference type="PROSITE" id="PS50056"/>
    </source>
</evidence>
<protein>
    <recommendedName>
        <fullName evidence="4">protein-tyrosine-phosphatase</fullName>
        <ecNumber evidence="4">3.1.3.48</ecNumber>
    </recommendedName>
</protein>